<evidence type="ECO:0000256" key="2">
    <source>
        <dbReference type="SAM" id="SignalP"/>
    </source>
</evidence>
<feature type="chain" id="PRO_5004162547" description="PBS lyase HEAT domain protein repeat-containing protein" evidence="2">
    <location>
        <begin position="20"/>
        <end position="338"/>
    </location>
</feature>
<gene>
    <name evidence="3" type="ordered locus">Acid_6362</name>
</gene>
<dbReference type="STRING" id="234267.Acid_6362"/>
<feature type="compositionally biased region" description="Basic and acidic residues" evidence="1">
    <location>
        <begin position="313"/>
        <end position="324"/>
    </location>
</feature>
<dbReference type="eggNOG" id="COG1413">
    <property type="taxonomic scope" value="Bacteria"/>
</dbReference>
<name>Q01ST2_SOLUE</name>
<dbReference type="OrthoDB" id="128842at2"/>
<accession>Q01ST2</accession>
<dbReference type="SUPFAM" id="SSF48371">
    <property type="entry name" value="ARM repeat"/>
    <property type="match status" value="1"/>
</dbReference>
<evidence type="ECO:0000256" key="1">
    <source>
        <dbReference type="SAM" id="MobiDB-lite"/>
    </source>
</evidence>
<keyword evidence="2" id="KW-0732">Signal</keyword>
<proteinExistence type="predicted"/>
<dbReference type="EMBL" id="CP000473">
    <property type="protein sequence ID" value="ABJ87288.1"/>
    <property type="molecule type" value="Genomic_DNA"/>
</dbReference>
<evidence type="ECO:0008006" key="4">
    <source>
        <dbReference type="Google" id="ProtNLM"/>
    </source>
</evidence>
<dbReference type="InParanoid" id="Q01ST2"/>
<dbReference type="KEGG" id="sus:Acid_6362"/>
<sequence length="338" mass="36540" precursor="true">MLRPLAILLLALSAAAAQAPLTGDINFYGLRKLTPDKMLETIALKSGDPLPPSKGDLEDRLEEIPGVAAARVEAVCCDGPVAVLFIGIEERGSPHFDTRAAPIGTATLPEDLMSSYRAYMAAVERAAQLGSAAEDLTAGESRMSDPAARALQEQFTAFATEHLDTLRDVLRNGPEPEERAIAAAVTGYAPKKSDVIKDLQFALQDPEPAVRANAVRALRAIAVLAQKRPELKLKIEPTWMVAMLNSLSLSDRQQAAEALVTLTEQPNPAALDLIRERGLPALAEMARWKTLRYALPSFLLLGRTAGIPDRELQDQWQKGDRETAIRTATTPVAKPKAK</sequence>
<evidence type="ECO:0000313" key="3">
    <source>
        <dbReference type="EMBL" id="ABJ87288.1"/>
    </source>
</evidence>
<dbReference type="Pfam" id="PF13646">
    <property type="entry name" value="HEAT_2"/>
    <property type="match status" value="1"/>
</dbReference>
<dbReference type="InterPro" id="IPR011989">
    <property type="entry name" value="ARM-like"/>
</dbReference>
<reference evidence="3" key="1">
    <citation type="submission" date="2006-10" db="EMBL/GenBank/DDBJ databases">
        <title>Complete sequence of Solibacter usitatus Ellin6076.</title>
        <authorList>
            <consortium name="US DOE Joint Genome Institute"/>
            <person name="Copeland A."/>
            <person name="Lucas S."/>
            <person name="Lapidus A."/>
            <person name="Barry K."/>
            <person name="Detter J.C."/>
            <person name="Glavina del Rio T."/>
            <person name="Hammon N."/>
            <person name="Israni S."/>
            <person name="Dalin E."/>
            <person name="Tice H."/>
            <person name="Pitluck S."/>
            <person name="Thompson L.S."/>
            <person name="Brettin T."/>
            <person name="Bruce D."/>
            <person name="Han C."/>
            <person name="Tapia R."/>
            <person name="Gilna P."/>
            <person name="Schmutz J."/>
            <person name="Larimer F."/>
            <person name="Land M."/>
            <person name="Hauser L."/>
            <person name="Kyrpides N."/>
            <person name="Mikhailova N."/>
            <person name="Janssen P.H."/>
            <person name="Kuske C.R."/>
            <person name="Richardson P."/>
        </authorList>
    </citation>
    <scope>NUCLEOTIDE SEQUENCE</scope>
    <source>
        <strain evidence="3">Ellin6076</strain>
    </source>
</reference>
<dbReference type="InterPro" id="IPR016024">
    <property type="entry name" value="ARM-type_fold"/>
</dbReference>
<organism evidence="3">
    <name type="scientific">Solibacter usitatus (strain Ellin6076)</name>
    <dbReference type="NCBI Taxonomy" id="234267"/>
    <lineage>
        <taxon>Bacteria</taxon>
        <taxon>Pseudomonadati</taxon>
        <taxon>Acidobacteriota</taxon>
        <taxon>Terriglobia</taxon>
        <taxon>Bryobacterales</taxon>
        <taxon>Solibacteraceae</taxon>
        <taxon>Candidatus Solibacter</taxon>
    </lineage>
</organism>
<feature type="region of interest" description="Disordered" evidence="1">
    <location>
        <begin position="313"/>
        <end position="338"/>
    </location>
</feature>
<dbReference type="AlphaFoldDB" id="Q01ST2"/>
<dbReference type="Gene3D" id="1.25.10.10">
    <property type="entry name" value="Leucine-rich Repeat Variant"/>
    <property type="match status" value="1"/>
</dbReference>
<feature type="signal peptide" evidence="2">
    <location>
        <begin position="1"/>
        <end position="19"/>
    </location>
</feature>
<protein>
    <recommendedName>
        <fullName evidence="4">PBS lyase HEAT domain protein repeat-containing protein</fullName>
    </recommendedName>
</protein>
<dbReference type="HOGENOM" id="CLU_821114_0_0_0"/>